<name>A0ABV2YT59_9ACTN</name>
<evidence type="ECO:0000256" key="1">
    <source>
        <dbReference type="SAM" id="SignalP"/>
    </source>
</evidence>
<sequence>MSLPVTRRIARAALLVAASAAPVVGAAGAATAAPLPSATDLGGLTTLDSQHTSETLDTVAHEGVGVVNEAGGAAAQELAPALADTAAPVIQRAAPTTQRTADSVGTVLRKTGKNGLSTDTLPTDAVKGAAGTLPAAKGLLGGLPVGG</sequence>
<keyword evidence="3" id="KW-1185">Reference proteome</keyword>
<gene>
    <name evidence="2" type="ORF">AB0E61_02390</name>
</gene>
<protein>
    <submittedName>
        <fullName evidence="2">ATP-binding protein</fullName>
    </submittedName>
</protein>
<proteinExistence type="predicted"/>
<keyword evidence="1" id="KW-0732">Signal</keyword>
<reference evidence="2 3" key="1">
    <citation type="submission" date="2024-06" db="EMBL/GenBank/DDBJ databases">
        <title>The Natural Products Discovery Center: Release of the First 8490 Sequenced Strains for Exploring Actinobacteria Biosynthetic Diversity.</title>
        <authorList>
            <person name="Kalkreuter E."/>
            <person name="Kautsar S.A."/>
            <person name="Yang D."/>
            <person name="Bader C.D."/>
            <person name="Teijaro C.N."/>
            <person name="Fluegel L."/>
            <person name="Davis C.M."/>
            <person name="Simpson J.R."/>
            <person name="Lauterbach L."/>
            <person name="Steele A.D."/>
            <person name="Gui C."/>
            <person name="Meng S."/>
            <person name="Li G."/>
            <person name="Viehrig K."/>
            <person name="Ye F."/>
            <person name="Su P."/>
            <person name="Kiefer A.F."/>
            <person name="Nichols A."/>
            <person name="Cepeda A.J."/>
            <person name="Yan W."/>
            <person name="Fan B."/>
            <person name="Jiang Y."/>
            <person name="Adhikari A."/>
            <person name="Zheng C.-J."/>
            <person name="Schuster L."/>
            <person name="Cowan T.M."/>
            <person name="Smanski M.J."/>
            <person name="Chevrette M.G."/>
            <person name="De Carvalho L.P.S."/>
            <person name="Shen B."/>
        </authorList>
    </citation>
    <scope>NUCLEOTIDE SEQUENCE [LARGE SCALE GENOMIC DNA]</scope>
    <source>
        <strain evidence="2 3">NPDC033039</strain>
    </source>
</reference>
<feature type="signal peptide" evidence="1">
    <location>
        <begin position="1"/>
        <end position="32"/>
    </location>
</feature>
<accession>A0ABV2YT59</accession>
<dbReference type="RefSeq" id="WP_030287197.1">
    <property type="nucleotide sequence ID" value="NZ_JBEZVI010000002.1"/>
</dbReference>
<dbReference type="Proteomes" id="UP001550853">
    <property type="component" value="Unassembled WGS sequence"/>
</dbReference>
<organism evidence="2 3">
    <name type="scientific">Streptomyces catenulae</name>
    <dbReference type="NCBI Taxonomy" id="66875"/>
    <lineage>
        <taxon>Bacteria</taxon>
        <taxon>Bacillati</taxon>
        <taxon>Actinomycetota</taxon>
        <taxon>Actinomycetes</taxon>
        <taxon>Kitasatosporales</taxon>
        <taxon>Streptomycetaceae</taxon>
        <taxon>Streptomyces</taxon>
    </lineage>
</organism>
<dbReference type="EMBL" id="JBEZVI010000002">
    <property type="protein sequence ID" value="MEU3708933.1"/>
    <property type="molecule type" value="Genomic_DNA"/>
</dbReference>
<comment type="caution">
    <text evidence="2">The sequence shown here is derived from an EMBL/GenBank/DDBJ whole genome shotgun (WGS) entry which is preliminary data.</text>
</comment>
<evidence type="ECO:0000313" key="2">
    <source>
        <dbReference type="EMBL" id="MEU3708933.1"/>
    </source>
</evidence>
<feature type="chain" id="PRO_5047222737" evidence="1">
    <location>
        <begin position="33"/>
        <end position="147"/>
    </location>
</feature>
<evidence type="ECO:0000313" key="3">
    <source>
        <dbReference type="Proteomes" id="UP001550853"/>
    </source>
</evidence>
<keyword evidence="2" id="KW-0067">ATP-binding</keyword>
<keyword evidence="2" id="KW-0547">Nucleotide-binding</keyword>
<dbReference type="GO" id="GO:0005524">
    <property type="term" value="F:ATP binding"/>
    <property type="evidence" value="ECO:0007669"/>
    <property type="project" value="UniProtKB-KW"/>
</dbReference>